<keyword evidence="11" id="KW-0697">Rotamase</keyword>
<feature type="domain" description="PpiC" evidence="13">
    <location>
        <begin position="264"/>
        <end position="367"/>
    </location>
</feature>
<dbReference type="EMBL" id="JACYTO010000001">
    <property type="protein sequence ID" value="MBD8502724.1"/>
    <property type="molecule type" value="Genomic_DNA"/>
</dbReference>
<comment type="caution">
    <text evidence="14">The sequence shown here is derived from an EMBL/GenBank/DDBJ whole genome shotgun (WGS) entry which is preliminary data.</text>
</comment>
<keyword evidence="15" id="KW-1185">Reference proteome</keyword>
<dbReference type="PANTHER" id="PTHR47529:SF1">
    <property type="entry name" value="PERIPLASMIC CHAPERONE PPID"/>
    <property type="match status" value="1"/>
</dbReference>
<evidence type="ECO:0000256" key="8">
    <source>
        <dbReference type="ARBA" id="ARBA00038408"/>
    </source>
</evidence>
<dbReference type="InterPro" id="IPR046357">
    <property type="entry name" value="PPIase_dom_sf"/>
</dbReference>
<dbReference type="PROSITE" id="PS50198">
    <property type="entry name" value="PPIC_PPIASE_2"/>
    <property type="match status" value="1"/>
</dbReference>
<comment type="similarity">
    <text evidence="8">Belongs to the PpiD chaperone family.</text>
</comment>
<evidence type="ECO:0000256" key="7">
    <source>
        <dbReference type="ARBA" id="ARBA00023186"/>
    </source>
</evidence>
<dbReference type="Proteomes" id="UP000603602">
    <property type="component" value="Unassembled WGS sequence"/>
</dbReference>
<keyword evidence="4 12" id="KW-0812">Transmembrane</keyword>
<dbReference type="Gene3D" id="3.10.50.40">
    <property type="match status" value="1"/>
</dbReference>
<dbReference type="RefSeq" id="WP_187717486.1">
    <property type="nucleotide sequence ID" value="NZ_JACTAH010000001.1"/>
</dbReference>
<dbReference type="SUPFAM" id="SSF54534">
    <property type="entry name" value="FKBP-like"/>
    <property type="match status" value="1"/>
</dbReference>
<sequence>MFEAVRNNKRFAQIILAILIVPFAFFGMDAYFSDGPGSTEVATVGGSRISAFEFDEALRDQQDRLRQSMGNQVDRALLDSPELRRAVLDNLINQRVLALHAAENRFVVTQAQLQEAIAEVPAFQDNGQFSMQRYEALLSAQGMTPSSFEARLSQDIRIQQIALAVGDAAFAASESPRRFLAAQLEERQVRELRFSAADYLPKVQLAEDAAQRFYEANPDRFARPARVKAEYLVFDENALLGQVSVSEDELRQVYEGSPERFGVAEERRARHILLELAADAGEDEVQKVRAEAEALVATLKDKPDSFPALARERSSDPGSSSRGGDLGFFGRGVMVKPFEDAVFAAAKDEIVDPVRSEFGYHVIQLTDIKPASLRPFEEVRGEIEAELKSQRAGQRHAELAELFANTVYEQADSLAPAAELLKLEVRSTDWIDRNAVAVGPYTNPDLVAALFSEEALEKRRNTEVVEVGSGTLVAARVVDHQPAQTLPFDEVKDAIVADLRSEEAARLATAAGEAALAAAQKGEAVEGQWGQALKVQRNATVLPQAALRAVFAAPTASLPAHAGVSLGPQAYAVYRIESVERPELAADDPRVSAMSRQYAQLMAERDFSAYLSLLRERYEVVINESAIVPPQQ</sequence>
<accession>A0ABR9B8N5</accession>
<evidence type="ECO:0000256" key="4">
    <source>
        <dbReference type="ARBA" id="ARBA00022692"/>
    </source>
</evidence>
<dbReference type="Gene3D" id="1.10.4030.10">
    <property type="entry name" value="Porin chaperone SurA, peptide-binding domain"/>
    <property type="match status" value="1"/>
</dbReference>
<protein>
    <recommendedName>
        <fullName evidence="9">Periplasmic chaperone PpiD</fullName>
    </recommendedName>
    <alternativeName>
        <fullName evidence="10">Periplasmic folding chaperone</fullName>
    </alternativeName>
</protein>
<dbReference type="InterPro" id="IPR027304">
    <property type="entry name" value="Trigger_fact/SurA_dom_sf"/>
</dbReference>
<dbReference type="InterPro" id="IPR052029">
    <property type="entry name" value="PpiD_chaperone"/>
</dbReference>
<evidence type="ECO:0000313" key="15">
    <source>
        <dbReference type="Proteomes" id="UP000603602"/>
    </source>
</evidence>
<evidence type="ECO:0000259" key="13">
    <source>
        <dbReference type="PROSITE" id="PS50198"/>
    </source>
</evidence>
<keyword evidence="6 12" id="KW-0472">Membrane</keyword>
<dbReference type="PANTHER" id="PTHR47529">
    <property type="entry name" value="PEPTIDYL-PROLYL CIS-TRANS ISOMERASE D"/>
    <property type="match status" value="1"/>
</dbReference>
<keyword evidence="2" id="KW-1003">Cell membrane</keyword>
<evidence type="ECO:0000256" key="5">
    <source>
        <dbReference type="ARBA" id="ARBA00022989"/>
    </source>
</evidence>
<comment type="subcellular location">
    <subcellularLocation>
        <location evidence="1">Cell inner membrane</location>
        <topology evidence="1">Single-pass type II membrane protein</topology>
        <orientation evidence="1">Periplasmic side</orientation>
    </subcellularLocation>
</comment>
<keyword evidence="7" id="KW-0143">Chaperone</keyword>
<evidence type="ECO:0000256" key="2">
    <source>
        <dbReference type="ARBA" id="ARBA00022475"/>
    </source>
</evidence>
<gene>
    <name evidence="14" type="ORF">IFO67_07475</name>
</gene>
<name>A0ABR9B8N5_9RHOO</name>
<evidence type="ECO:0000256" key="10">
    <source>
        <dbReference type="ARBA" id="ARBA00042775"/>
    </source>
</evidence>
<feature type="transmembrane region" description="Helical" evidence="12">
    <location>
        <begin position="12"/>
        <end position="32"/>
    </location>
</feature>
<evidence type="ECO:0000313" key="14">
    <source>
        <dbReference type="EMBL" id="MBD8502724.1"/>
    </source>
</evidence>
<keyword evidence="11" id="KW-0413">Isomerase</keyword>
<evidence type="ECO:0000256" key="3">
    <source>
        <dbReference type="ARBA" id="ARBA00022519"/>
    </source>
</evidence>
<keyword evidence="3" id="KW-0997">Cell inner membrane</keyword>
<evidence type="ECO:0000256" key="6">
    <source>
        <dbReference type="ARBA" id="ARBA00023136"/>
    </source>
</evidence>
<evidence type="ECO:0000256" key="9">
    <source>
        <dbReference type="ARBA" id="ARBA00040743"/>
    </source>
</evidence>
<dbReference type="Pfam" id="PF13624">
    <property type="entry name" value="SurA_N_3"/>
    <property type="match status" value="1"/>
</dbReference>
<dbReference type="Pfam" id="PF13616">
    <property type="entry name" value="Rotamase_3"/>
    <property type="match status" value="1"/>
</dbReference>
<evidence type="ECO:0000256" key="12">
    <source>
        <dbReference type="SAM" id="Phobius"/>
    </source>
</evidence>
<evidence type="ECO:0000256" key="11">
    <source>
        <dbReference type="PROSITE-ProRule" id="PRU00278"/>
    </source>
</evidence>
<evidence type="ECO:0000256" key="1">
    <source>
        <dbReference type="ARBA" id="ARBA00004382"/>
    </source>
</evidence>
<organism evidence="14 15">
    <name type="scientific">Thauera sedimentorum</name>
    <dbReference type="NCBI Taxonomy" id="2767595"/>
    <lineage>
        <taxon>Bacteria</taxon>
        <taxon>Pseudomonadati</taxon>
        <taxon>Pseudomonadota</taxon>
        <taxon>Betaproteobacteria</taxon>
        <taxon>Rhodocyclales</taxon>
        <taxon>Zoogloeaceae</taxon>
        <taxon>Thauera</taxon>
    </lineage>
</organism>
<dbReference type="InterPro" id="IPR000297">
    <property type="entry name" value="PPIase_PpiC"/>
</dbReference>
<dbReference type="SUPFAM" id="SSF109998">
    <property type="entry name" value="Triger factor/SurA peptide-binding domain-like"/>
    <property type="match status" value="1"/>
</dbReference>
<keyword evidence="5 12" id="KW-1133">Transmembrane helix</keyword>
<reference evidence="15" key="1">
    <citation type="submission" date="2023-07" db="EMBL/GenBank/DDBJ databases">
        <title>Thauera sp. CAU 1555 isolated from sand of Yaerae Beach.</title>
        <authorList>
            <person name="Kim W."/>
        </authorList>
    </citation>
    <scope>NUCLEOTIDE SEQUENCE [LARGE SCALE GENOMIC DNA]</scope>
    <source>
        <strain evidence="15">CAU 1555</strain>
    </source>
</reference>
<proteinExistence type="inferred from homology"/>